<keyword evidence="2" id="KW-1185">Reference proteome</keyword>
<dbReference type="EMBL" id="CM042030">
    <property type="protein sequence ID" value="KAI3786401.1"/>
    <property type="molecule type" value="Genomic_DNA"/>
</dbReference>
<name>A0ACB9GTP6_9ASTR</name>
<accession>A0ACB9GTP6</accession>
<protein>
    <submittedName>
        <fullName evidence="1">Uncharacterized protein</fullName>
    </submittedName>
</protein>
<evidence type="ECO:0000313" key="1">
    <source>
        <dbReference type="EMBL" id="KAI3786401.1"/>
    </source>
</evidence>
<gene>
    <name evidence="1" type="ORF">L1987_40047</name>
</gene>
<organism evidence="1 2">
    <name type="scientific">Smallanthus sonchifolius</name>
    <dbReference type="NCBI Taxonomy" id="185202"/>
    <lineage>
        <taxon>Eukaryota</taxon>
        <taxon>Viridiplantae</taxon>
        <taxon>Streptophyta</taxon>
        <taxon>Embryophyta</taxon>
        <taxon>Tracheophyta</taxon>
        <taxon>Spermatophyta</taxon>
        <taxon>Magnoliopsida</taxon>
        <taxon>eudicotyledons</taxon>
        <taxon>Gunneridae</taxon>
        <taxon>Pentapetalae</taxon>
        <taxon>asterids</taxon>
        <taxon>campanulids</taxon>
        <taxon>Asterales</taxon>
        <taxon>Asteraceae</taxon>
        <taxon>Asteroideae</taxon>
        <taxon>Heliantheae alliance</taxon>
        <taxon>Millerieae</taxon>
        <taxon>Smallanthus</taxon>
    </lineage>
</organism>
<dbReference type="Proteomes" id="UP001056120">
    <property type="component" value="Linkage Group LG13"/>
</dbReference>
<proteinExistence type="predicted"/>
<evidence type="ECO:0000313" key="2">
    <source>
        <dbReference type="Proteomes" id="UP001056120"/>
    </source>
</evidence>
<reference evidence="2" key="1">
    <citation type="journal article" date="2022" name="Mol. Ecol. Resour.">
        <title>The genomes of chicory, endive, great burdock and yacon provide insights into Asteraceae palaeo-polyploidization history and plant inulin production.</title>
        <authorList>
            <person name="Fan W."/>
            <person name="Wang S."/>
            <person name="Wang H."/>
            <person name="Wang A."/>
            <person name="Jiang F."/>
            <person name="Liu H."/>
            <person name="Zhao H."/>
            <person name="Xu D."/>
            <person name="Zhang Y."/>
        </authorList>
    </citation>
    <scope>NUCLEOTIDE SEQUENCE [LARGE SCALE GENOMIC DNA]</scope>
    <source>
        <strain evidence="2">cv. Yunnan</strain>
    </source>
</reference>
<reference evidence="1 2" key="2">
    <citation type="journal article" date="2022" name="Mol. Ecol. Resour.">
        <title>The genomes of chicory, endive, great burdock and yacon provide insights into Asteraceae paleo-polyploidization history and plant inulin production.</title>
        <authorList>
            <person name="Fan W."/>
            <person name="Wang S."/>
            <person name="Wang H."/>
            <person name="Wang A."/>
            <person name="Jiang F."/>
            <person name="Liu H."/>
            <person name="Zhao H."/>
            <person name="Xu D."/>
            <person name="Zhang Y."/>
        </authorList>
    </citation>
    <scope>NUCLEOTIDE SEQUENCE [LARGE SCALE GENOMIC DNA]</scope>
    <source>
        <strain evidence="2">cv. Yunnan</strain>
        <tissue evidence="1">Leaves</tissue>
    </source>
</reference>
<comment type="caution">
    <text evidence="1">The sequence shown here is derived from an EMBL/GenBank/DDBJ whole genome shotgun (WGS) entry which is preliminary data.</text>
</comment>
<sequence length="135" mass="15494">MHILQNLYAICDLCLSITKLLARNKEDVHESVIPVSLPEVLYAPQVNNKHENKEEIKEDDKIEDEIKQEIKEDEKIEEKKENTEEDEKKQEIDTEVAEGQTWLAEENALAYLESLILEANGDNGDVCSYSLFSSN</sequence>